<reference evidence="3" key="1">
    <citation type="submission" date="2021-02" db="EMBL/GenBank/DDBJ databases">
        <authorList>
            <person name="Syme A R."/>
            <person name="Syme A R."/>
            <person name="Moolhuijzen P."/>
        </authorList>
    </citation>
    <scope>NUCLEOTIDE SEQUENCE</scope>
    <source>
        <strain evidence="3">W1-1</strain>
    </source>
</reference>
<evidence type="ECO:0000259" key="1">
    <source>
        <dbReference type="Pfam" id="PF07971"/>
    </source>
</evidence>
<dbReference type="NCBIfam" id="TIGR01180">
    <property type="entry name" value="aman2_put"/>
    <property type="match status" value="1"/>
</dbReference>
<dbReference type="InterPro" id="IPR008928">
    <property type="entry name" value="6-hairpin_glycosidase_sf"/>
</dbReference>
<dbReference type="PANTHER" id="PTHR12143">
    <property type="entry name" value="PEPTIDE N-GLYCANASE PNGASE -RELATED"/>
    <property type="match status" value="1"/>
</dbReference>
<dbReference type="AlphaFoldDB" id="A0A6S6WFD2"/>
<feature type="domain" description="Glycosyl hydrolase family 92 N-terminal" evidence="2">
    <location>
        <begin position="25"/>
        <end position="284"/>
    </location>
</feature>
<dbReference type="FunFam" id="2.70.98.10:FF:000028">
    <property type="entry name" value="Alpha-1,2-mannosidase family protein (AFU_orthologue AFUA_5G10520)"/>
    <property type="match status" value="1"/>
</dbReference>
<dbReference type="Gene3D" id="2.70.98.10">
    <property type="match status" value="1"/>
</dbReference>
<sequence length="803" mass="88360">MRGRNSLALLTLSSLTAGQADFAQYVNPFIGSEGPTPGRAFGGGDIFIGGAVPYGVVKIGIDTYETNPQMAVLNGGYTPEGNVTGVSMMHVSGTGGCPKYGVISQMPLTSTAAPVDILNNRTYWQHRVGNDSASVGYFKTDLESGVTIELSGTAHAGILQYSFPAGEKNVLVDLTHRLPSARGSKCTQRYVDSEIKISDDGTEYRGYGVYEAGWNEGAPYKVYFCGQFNAAPDHAQAFNAENSTAPNMGGKSRKAASRHDTVGALFTWNGTKAPSTLRSRVGISFISAEKACAFMHAEIPTWKLSDTVRAAVKTWNDDVFSTMRVDVGEAANTTDLALLYSSLYFAHLMPSNRTGENPLWESDEPYYDDFYAIWDTFRCTSSLHHLIQPTAYTGQIRALIDIYRHDGFLPDGRSGNYNGLSQGGSNADNVLADAYVKGLRDGINWADGYAAMLKDAEVIPDLRFKDKEGRAALADWKKLGYVSQDLNERCVSRTVEYSLNDFALAQVAAGERPEDVQKYLQRSAGWQRTWDHNITSMGIEPAFKGFLTPRLSNGTFNASGYNPAQCGGCSWSAITYEATPFEYSFNVPHDMDTLIDFMGGKDEFERRLDHIFKPNSSQQDLGVNGAGITTLMNIGNEPDFQTPYLYNYINKQHKSVYQSRALARRYFTTQPYGIPGNSDAGALNSWLIWQMLGLYPVVTQPIYLILSPWFPDLNMTVNGNRTLRVTAEGLGQDSYYVQSVRVNGREWRKSWVSHRDVMVEGGTIEFVLGATEKVWDVEALGSPGHVELGRLGVDIDLPLATRI</sequence>
<dbReference type="GO" id="GO:0005975">
    <property type="term" value="P:carbohydrate metabolic process"/>
    <property type="evidence" value="ECO:0007669"/>
    <property type="project" value="InterPro"/>
</dbReference>
<evidence type="ECO:0000259" key="2">
    <source>
        <dbReference type="Pfam" id="PF17678"/>
    </source>
</evidence>
<dbReference type="InterPro" id="IPR050883">
    <property type="entry name" value="PNGase"/>
</dbReference>
<organism evidence="3 4">
    <name type="scientific">Pyrenophora teres f. teres</name>
    <dbReference type="NCBI Taxonomy" id="97479"/>
    <lineage>
        <taxon>Eukaryota</taxon>
        <taxon>Fungi</taxon>
        <taxon>Dikarya</taxon>
        <taxon>Ascomycota</taxon>
        <taxon>Pezizomycotina</taxon>
        <taxon>Dothideomycetes</taxon>
        <taxon>Pleosporomycetidae</taxon>
        <taxon>Pleosporales</taxon>
        <taxon>Pleosporineae</taxon>
        <taxon>Pleosporaceae</taxon>
        <taxon>Pyrenophora</taxon>
    </lineage>
</organism>
<evidence type="ECO:0000313" key="4">
    <source>
        <dbReference type="Proteomes" id="UP000472372"/>
    </source>
</evidence>
<evidence type="ECO:0000313" key="3">
    <source>
        <dbReference type="EMBL" id="CAE7213605.1"/>
    </source>
</evidence>
<dbReference type="InterPro" id="IPR005887">
    <property type="entry name" value="GH92_a_mannosidase_put"/>
</dbReference>
<accession>A0A6S6WFD2</accession>
<dbReference type="InterPro" id="IPR014718">
    <property type="entry name" value="GH-type_carb-bd"/>
</dbReference>
<dbReference type="GO" id="GO:0005634">
    <property type="term" value="C:nucleus"/>
    <property type="evidence" value="ECO:0007669"/>
    <property type="project" value="TreeGrafter"/>
</dbReference>
<dbReference type="SUPFAM" id="SSF48208">
    <property type="entry name" value="Six-hairpin glycosidases"/>
    <property type="match status" value="1"/>
</dbReference>
<dbReference type="Pfam" id="PF17678">
    <property type="entry name" value="Glyco_hydro_92N"/>
    <property type="match status" value="1"/>
</dbReference>
<dbReference type="Gene3D" id="3.30.2080.10">
    <property type="entry name" value="GH92 mannosidase domain"/>
    <property type="match status" value="1"/>
</dbReference>
<protein>
    <submittedName>
        <fullName evidence="3">Alpha-mannosidase</fullName>
    </submittedName>
</protein>
<dbReference type="InterPro" id="IPR012939">
    <property type="entry name" value="Glyco_hydro_92"/>
</dbReference>
<dbReference type="InterPro" id="IPR041371">
    <property type="entry name" value="GH92_N"/>
</dbReference>
<dbReference type="FunFam" id="1.20.1050.60:FF:000002">
    <property type="entry name" value="Glycosyl hydrolase family 92"/>
    <property type="match status" value="1"/>
</dbReference>
<feature type="domain" description="Glycosyl hydrolase family 92" evidence="1">
    <location>
        <begin position="290"/>
        <end position="769"/>
    </location>
</feature>
<dbReference type="PANTHER" id="PTHR12143:SF27">
    <property type="entry name" value="ALPHA-1,2-MANNOSIDASE FAMILY PROTEIN (AFU_ORTHOLOGUE AFUA_5G10520)"/>
    <property type="match status" value="1"/>
</dbReference>
<dbReference type="GO" id="GO:0030246">
    <property type="term" value="F:carbohydrate binding"/>
    <property type="evidence" value="ECO:0007669"/>
    <property type="project" value="InterPro"/>
</dbReference>
<dbReference type="Gene3D" id="1.20.1610.10">
    <property type="entry name" value="alpha-1,2-mannosidases domains"/>
    <property type="match status" value="1"/>
</dbReference>
<dbReference type="EMBL" id="HG992987">
    <property type="protein sequence ID" value="CAE7213605.1"/>
    <property type="molecule type" value="Genomic_DNA"/>
</dbReference>
<dbReference type="GO" id="GO:0005829">
    <property type="term" value="C:cytosol"/>
    <property type="evidence" value="ECO:0007669"/>
    <property type="project" value="TreeGrafter"/>
</dbReference>
<dbReference type="GO" id="GO:0006516">
    <property type="term" value="P:glycoprotein catabolic process"/>
    <property type="evidence" value="ECO:0007669"/>
    <property type="project" value="TreeGrafter"/>
</dbReference>
<dbReference type="Proteomes" id="UP000472372">
    <property type="component" value="Chromosome 11"/>
</dbReference>
<gene>
    <name evidence="3" type="ORF">PTTW11_10435</name>
</gene>
<dbReference type="GO" id="GO:0000224">
    <property type="term" value="F:peptide-N4-(N-acetyl-beta-glucosaminyl)asparagine amidase activity"/>
    <property type="evidence" value="ECO:0007669"/>
    <property type="project" value="TreeGrafter"/>
</dbReference>
<dbReference type="Gene3D" id="1.20.1050.60">
    <property type="entry name" value="alpha-1,2-mannosidase"/>
    <property type="match status" value="1"/>
</dbReference>
<dbReference type="Pfam" id="PF07971">
    <property type="entry name" value="Glyco_hydro_92"/>
    <property type="match status" value="1"/>
</dbReference>
<name>A0A6S6WFD2_9PLEO</name>
<proteinExistence type="predicted"/>
<dbReference type="FunFam" id="3.30.2080.10:FF:000001">
    <property type="entry name" value="Alpha-1,2-mannosidase subfamily"/>
    <property type="match status" value="1"/>
</dbReference>